<evidence type="ECO:0000313" key="1">
    <source>
        <dbReference type="EMBL" id="JAE33466.1"/>
    </source>
</evidence>
<dbReference type="EMBL" id="GBRH01164430">
    <property type="protein sequence ID" value="JAE33466.1"/>
    <property type="molecule type" value="Transcribed_RNA"/>
</dbReference>
<reference evidence="1" key="1">
    <citation type="submission" date="2014-09" db="EMBL/GenBank/DDBJ databases">
        <authorList>
            <person name="Magalhaes I.L.F."/>
            <person name="Oliveira U."/>
            <person name="Santos F.R."/>
            <person name="Vidigal T.H.D.A."/>
            <person name="Brescovit A.D."/>
            <person name="Santos A.J."/>
        </authorList>
    </citation>
    <scope>NUCLEOTIDE SEQUENCE</scope>
    <source>
        <tissue evidence="1">Shoot tissue taken approximately 20 cm above the soil surface</tissue>
    </source>
</reference>
<proteinExistence type="predicted"/>
<organism evidence="1">
    <name type="scientific">Arundo donax</name>
    <name type="common">Giant reed</name>
    <name type="synonym">Donax arundinaceus</name>
    <dbReference type="NCBI Taxonomy" id="35708"/>
    <lineage>
        <taxon>Eukaryota</taxon>
        <taxon>Viridiplantae</taxon>
        <taxon>Streptophyta</taxon>
        <taxon>Embryophyta</taxon>
        <taxon>Tracheophyta</taxon>
        <taxon>Spermatophyta</taxon>
        <taxon>Magnoliopsida</taxon>
        <taxon>Liliopsida</taxon>
        <taxon>Poales</taxon>
        <taxon>Poaceae</taxon>
        <taxon>PACMAD clade</taxon>
        <taxon>Arundinoideae</taxon>
        <taxon>Arundineae</taxon>
        <taxon>Arundo</taxon>
    </lineage>
</organism>
<sequence length="62" mass="6934">MWSKWSGTFIPGNFKKPSPLLHLSTFFLRHPCENLPPTQPPSSFGSKPSRHLHVGAVPVLLQ</sequence>
<reference evidence="1" key="2">
    <citation type="journal article" date="2015" name="Data Brief">
        <title>Shoot transcriptome of the giant reed, Arundo donax.</title>
        <authorList>
            <person name="Barrero R.A."/>
            <person name="Guerrero F.D."/>
            <person name="Moolhuijzen P."/>
            <person name="Goolsby J.A."/>
            <person name="Tidwell J."/>
            <person name="Bellgard S.E."/>
            <person name="Bellgard M.I."/>
        </authorList>
    </citation>
    <scope>NUCLEOTIDE SEQUENCE</scope>
    <source>
        <tissue evidence="1">Shoot tissue taken approximately 20 cm above the soil surface</tissue>
    </source>
</reference>
<name>A0A0A9HF48_ARUDO</name>
<dbReference type="AlphaFoldDB" id="A0A0A9HF48"/>
<protein>
    <submittedName>
        <fullName evidence="1">Uncharacterized protein</fullName>
    </submittedName>
</protein>
<accession>A0A0A9HF48</accession>